<dbReference type="GO" id="GO:0007601">
    <property type="term" value="P:visual perception"/>
    <property type="evidence" value="ECO:0007669"/>
    <property type="project" value="TreeGrafter"/>
</dbReference>
<dbReference type="PANTHER" id="PTHR46682:SF1">
    <property type="entry name" value="ADHESION G-PROTEIN COUPLED RECEPTOR V1"/>
    <property type="match status" value="1"/>
</dbReference>
<dbReference type="SUPFAM" id="SSF141072">
    <property type="entry name" value="CalX-like"/>
    <property type="match status" value="1"/>
</dbReference>
<keyword evidence="3" id="KW-1185">Reference proteome</keyword>
<feature type="chain" id="PRO_5042157912" evidence="1">
    <location>
        <begin position="31"/>
        <end position="136"/>
    </location>
</feature>
<dbReference type="GO" id="GO:0010855">
    <property type="term" value="F:adenylate cyclase inhibitor activity"/>
    <property type="evidence" value="ECO:0007669"/>
    <property type="project" value="TreeGrafter"/>
</dbReference>
<organism evidence="2 3">
    <name type="scientific">Pogonophryne albipinna</name>
    <dbReference type="NCBI Taxonomy" id="1090488"/>
    <lineage>
        <taxon>Eukaryota</taxon>
        <taxon>Metazoa</taxon>
        <taxon>Chordata</taxon>
        <taxon>Craniata</taxon>
        <taxon>Vertebrata</taxon>
        <taxon>Euteleostomi</taxon>
        <taxon>Actinopterygii</taxon>
        <taxon>Neopterygii</taxon>
        <taxon>Teleostei</taxon>
        <taxon>Neoteleostei</taxon>
        <taxon>Acanthomorphata</taxon>
        <taxon>Eupercaria</taxon>
        <taxon>Perciformes</taxon>
        <taxon>Notothenioidei</taxon>
        <taxon>Pogonophryne</taxon>
    </lineage>
</organism>
<reference evidence="2" key="1">
    <citation type="submission" date="2022-11" db="EMBL/GenBank/DDBJ databases">
        <title>Chromosome-level genome of Pogonophryne albipinna.</title>
        <authorList>
            <person name="Jo E."/>
        </authorList>
    </citation>
    <scope>NUCLEOTIDE SEQUENCE</scope>
    <source>
        <strain evidence="2">SGF0006</strain>
        <tissue evidence="2">Muscle</tissue>
    </source>
</reference>
<evidence type="ECO:0000256" key="1">
    <source>
        <dbReference type="SAM" id="SignalP"/>
    </source>
</evidence>
<name>A0AAD6BEN4_9TELE</name>
<dbReference type="GO" id="GO:0004930">
    <property type="term" value="F:G protein-coupled receptor activity"/>
    <property type="evidence" value="ECO:0007669"/>
    <property type="project" value="InterPro"/>
</dbReference>
<protein>
    <submittedName>
        <fullName evidence="2">Uncharacterized protein</fullName>
    </submittedName>
</protein>
<proteinExistence type="predicted"/>
<keyword evidence="1" id="KW-0732">Signal</keyword>
<dbReference type="GO" id="GO:0005737">
    <property type="term" value="C:cytoplasm"/>
    <property type="evidence" value="ECO:0007669"/>
    <property type="project" value="TreeGrafter"/>
</dbReference>
<comment type="caution">
    <text evidence="2">The sequence shown here is derived from an EMBL/GenBank/DDBJ whole genome shotgun (WGS) entry which is preliminary data.</text>
</comment>
<dbReference type="PANTHER" id="PTHR46682">
    <property type="entry name" value="ADHESION G-PROTEIN COUPLED RECEPTOR V1"/>
    <property type="match status" value="1"/>
</dbReference>
<dbReference type="GO" id="GO:0001965">
    <property type="term" value="F:G-protein alpha-subunit binding"/>
    <property type="evidence" value="ECO:0007669"/>
    <property type="project" value="TreeGrafter"/>
</dbReference>
<sequence>MTTHRRLMNPFTSFSTMLLVMLLCMEQTQLLLVIEANDDANGIFSLESHGETCRRGPRTNNFNVLRARGHFGEETKPIVLEAVSDKLPEFNEFFVLSLVNISGGYPGEGGRLAEISLNASVLIPYNDDPFGVFCHL</sequence>
<evidence type="ECO:0000313" key="2">
    <source>
        <dbReference type="EMBL" id="KAJ4941493.1"/>
    </source>
</evidence>
<dbReference type="GO" id="GO:0032420">
    <property type="term" value="C:stereocilium"/>
    <property type="evidence" value="ECO:0007669"/>
    <property type="project" value="TreeGrafter"/>
</dbReference>
<feature type="signal peptide" evidence="1">
    <location>
        <begin position="1"/>
        <end position="30"/>
    </location>
</feature>
<dbReference type="Proteomes" id="UP001219934">
    <property type="component" value="Unassembled WGS sequence"/>
</dbReference>
<dbReference type="EMBL" id="JAPTMU010000006">
    <property type="protein sequence ID" value="KAJ4941493.1"/>
    <property type="molecule type" value="Genomic_DNA"/>
</dbReference>
<dbReference type="GO" id="GO:0071277">
    <property type="term" value="P:cellular response to calcium ion"/>
    <property type="evidence" value="ECO:0007669"/>
    <property type="project" value="TreeGrafter"/>
</dbReference>
<dbReference type="GO" id="GO:0007605">
    <property type="term" value="P:sensory perception of sound"/>
    <property type="evidence" value="ECO:0007669"/>
    <property type="project" value="TreeGrafter"/>
</dbReference>
<dbReference type="InterPro" id="IPR038081">
    <property type="entry name" value="CalX-like_sf"/>
</dbReference>
<accession>A0AAD6BEN4</accession>
<gene>
    <name evidence="2" type="ORF">JOQ06_011372</name>
</gene>
<dbReference type="AlphaFoldDB" id="A0AAD6BEN4"/>
<dbReference type="GO" id="GO:0016020">
    <property type="term" value="C:membrane"/>
    <property type="evidence" value="ECO:0007669"/>
    <property type="project" value="InterPro"/>
</dbReference>
<dbReference type="InterPro" id="IPR026919">
    <property type="entry name" value="ADGRV1"/>
</dbReference>
<evidence type="ECO:0000313" key="3">
    <source>
        <dbReference type="Proteomes" id="UP001219934"/>
    </source>
</evidence>